<proteinExistence type="predicted"/>
<protein>
    <submittedName>
        <fullName evidence="1">Uncharacterized protein</fullName>
    </submittedName>
</protein>
<dbReference type="RefSeq" id="XP_024662591.1">
    <property type="nucleotide sequence ID" value="XM_024806823.1"/>
</dbReference>
<sequence>MSSVNYSEQLRDFVCKQASEPLIEQIGKLLKEQRHAEAQWWQERKNLAAARVTDDKLAEFDAKVYEKLGHLAARHRRKLADMEITLVYPNVPMADQQKFLAFLSDLCK</sequence>
<gene>
    <name evidence="1" type="ORF">B9G98_00265</name>
</gene>
<accession>A0A2T0FCF3</accession>
<dbReference type="AlphaFoldDB" id="A0A2T0FCF3"/>
<reference evidence="1 2" key="1">
    <citation type="submission" date="2017-04" db="EMBL/GenBank/DDBJ databases">
        <title>Genome sequencing of [Candida] sorbophila.</title>
        <authorList>
            <person name="Ahn J.O."/>
        </authorList>
    </citation>
    <scope>NUCLEOTIDE SEQUENCE [LARGE SCALE GENOMIC DNA]</scope>
    <source>
        <strain evidence="1 2">DS02</strain>
    </source>
</reference>
<evidence type="ECO:0000313" key="1">
    <source>
        <dbReference type="EMBL" id="PRT52645.1"/>
    </source>
</evidence>
<name>A0A2T0FCF3_9ASCO</name>
<dbReference type="GeneID" id="36514014"/>
<evidence type="ECO:0000313" key="2">
    <source>
        <dbReference type="Proteomes" id="UP000238350"/>
    </source>
</evidence>
<dbReference type="Proteomes" id="UP000238350">
    <property type="component" value="Unassembled WGS sequence"/>
</dbReference>
<dbReference type="EMBL" id="NDIQ01000001">
    <property type="protein sequence ID" value="PRT52645.1"/>
    <property type="molecule type" value="Genomic_DNA"/>
</dbReference>
<organism evidence="1 2">
    <name type="scientific">Wickerhamiella sorbophila</name>
    <dbReference type="NCBI Taxonomy" id="45607"/>
    <lineage>
        <taxon>Eukaryota</taxon>
        <taxon>Fungi</taxon>
        <taxon>Dikarya</taxon>
        <taxon>Ascomycota</taxon>
        <taxon>Saccharomycotina</taxon>
        <taxon>Dipodascomycetes</taxon>
        <taxon>Dipodascales</taxon>
        <taxon>Trichomonascaceae</taxon>
        <taxon>Wickerhamiella</taxon>
    </lineage>
</organism>
<keyword evidence="2" id="KW-1185">Reference proteome</keyword>
<comment type="caution">
    <text evidence="1">The sequence shown here is derived from an EMBL/GenBank/DDBJ whole genome shotgun (WGS) entry which is preliminary data.</text>
</comment>